<dbReference type="EMBL" id="DYVS01000301">
    <property type="protein sequence ID" value="HJF72243.1"/>
    <property type="molecule type" value="Genomic_DNA"/>
</dbReference>
<protein>
    <submittedName>
        <fullName evidence="1">Uncharacterized protein</fullName>
    </submittedName>
</protein>
<dbReference type="Pfam" id="PF16407">
    <property type="entry name" value="PKD_2"/>
    <property type="match status" value="1"/>
</dbReference>
<reference evidence="1" key="2">
    <citation type="submission" date="2021-09" db="EMBL/GenBank/DDBJ databases">
        <authorList>
            <person name="Gilroy R."/>
        </authorList>
    </citation>
    <scope>NUCLEOTIDE SEQUENCE</scope>
    <source>
        <strain evidence="1">6966</strain>
    </source>
</reference>
<proteinExistence type="predicted"/>
<name>A0A921H8P1_9BACT</name>
<evidence type="ECO:0000313" key="1">
    <source>
        <dbReference type="EMBL" id="HJF72243.1"/>
    </source>
</evidence>
<dbReference type="AlphaFoldDB" id="A0A921H8P1"/>
<reference evidence="1" key="1">
    <citation type="journal article" date="2021" name="PeerJ">
        <title>Extensive microbial diversity within the chicken gut microbiome revealed by metagenomics and culture.</title>
        <authorList>
            <person name="Gilroy R."/>
            <person name="Ravi A."/>
            <person name="Getino M."/>
            <person name="Pursley I."/>
            <person name="Horton D.L."/>
            <person name="Alikhan N.F."/>
            <person name="Baker D."/>
            <person name="Gharbi K."/>
            <person name="Hall N."/>
            <person name="Watson M."/>
            <person name="Adriaenssens E.M."/>
            <person name="Foster-Nyarko E."/>
            <person name="Jarju S."/>
            <person name="Secka A."/>
            <person name="Antonio M."/>
            <person name="Oren A."/>
            <person name="Chaudhuri R.R."/>
            <person name="La Ragione R."/>
            <person name="Hildebrand F."/>
            <person name="Pallen M.J."/>
        </authorList>
    </citation>
    <scope>NUCLEOTIDE SEQUENCE</scope>
    <source>
        <strain evidence="1">6966</strain>
    </source>
</reference>
<sequence length="215" mass="24726">MKTKVYTLLSFCVILLYSCYSDEGNYDYKEINEVKINGLPSGIVTKFKDVDTLKIQPTLENTQAGGNYEYTWTAILQDGKIDDKFEFEIGKEKDLNYFIKLPLAKYYVYLEVLDKRTQVTWRQKFDLEVITATTSGWLVLSDQAGMTQLDMISQAGEDEFMVRNLLKDFNLPNKKGPKRILMNVNYSSGASSTEDKIILITETGSCYLDPEYLTW</sequence>
<dbReference type="InterPro" id="IPR032183">
    <property type="entry name" value="PKD-like"/>
</dbReference>
<dbReference type="Proteomes" id="UP000742098">
    <property type="component" value="Unassembled WGS sequence"/>
</dbReference>
<accession>A0A921H8P1</accession>
<evidence type="ECO:0000313" key="2">
    <source>
        <dbReference type="Proteomes" id="UP000742098"/>
    </source>
</evidence>
<feature type="non-terminal residue" evidence="1">
    <location>
        <position position="215"/>
    </location>
</feature>
<gene>
    <name evidence="1" type="ORF">K8V05_15955</name>
</gene>
<comment type="caution">
    <text evidence="1">The sequence shown here is derived from an EMBL/GenBank/DDBJ whole genome shotgun (WGS) entry which is preliminary data.</text>
</comment>
<organism evidence="1 2">
    <name type="scientific">Butyricimonas virosa</name>
    <dbReference type="NCBI Taxonomy" id="544645"/>
    <lineage>
        <taxon>Bacteria</taxon>
        <taxon>Pseudomonadati</taxon>
        <taxon>Bacteroidota</taxon>
        <taxon>Bacteroidia</taxon>
        <taxon>Bacteroidales</taxon>
        <taxon>Odoribacteraceae</taxon>
        <taxon>Butyricimonas</taxon>
    </lineage>
</organism>
<dbReference type="PROSITE" id="PS51257">
    <property type="entry name" value="PROKAR_LIPOPROTEIN"/>
    <property type="match status" value="1"/>
</dbReference>